<evidence type="ECO:0000256" key="1">
    <source>
        <dbReference type="SAM" id="Coils"/>
    </source>
</evidence>
<evidence type="ECO:0008006" key="4">
    <source>
        <dbReference type="Google" id="ProtNLM"/>
    </source>
</evidence>
<dbReference type="SUPFAM" id="SSF52309">
    <property type="entry name" value="N-(deoxy)ribosyltransferase-like"/>
    <property type="match status" value="1"/>
</dbReference>
<gene>
    <name evidence="2" type="ORF">FAJ35_09080</name>
</gene>
<proteinExistence type="predicted"/>
<evidence type="ECO:0000313" key="3">
    <source>
        <dbReference type="Proteomes" id="UP000309259"/>
    </source>
</evidence>
<name>A0A4T2GMY4_STRSU</name>
<accession>A0A4T2GMY4</accession>
<evidence type="ECO:0000313" key="2">
    <source>
        <dbReference type="EMBL" id="TII00496.1"/>
    </source>
</evidence>
<protein>
    <recommendedName>
        <fullName evidence="4">Nucleoside 2-deoxyribosyltransferase</fullName>
    </recommendedName>
</protein>
<dbReference type="RefSeq" id="WP_136648223.1">
    <property type="nucleotide sequence ID" value="NZ_JAIMDZ010000036.1"/>
</dbReference>
<sequence length="229" mass="26708">MDKKTCFFVSPIGEKISADRRRSDEVMTRFLEPALEEEFDIIRADLLFKPDKLDDEIFRYLEEADLVAVDITTNNPNVFLELGYRKALGKPFFCIKENDNEPIPFDMKTFYVHHYQLKSDYPSEASINIQDAIDGIQKMVSHFSFDSENLPKQTFEEKVERKLDEIKSNVSNISRNIQKNNETRQFDTAILPIEKVIPRLLDLGVDNPARLEALFAQVRSMLQQIRNIR</sequence>
<dbReference type="EMBL" id="SSXL01000036">
    <property type="protein sequence ID" value="TII00496.1"/>
    <property type="molecule type" value="Genomic_DNA"/>
</dbReference>
<dbReference type="AlphaFoldDB" id="A0A4T2GMY4"/>
<dbReference type="Gene3D" id="3.40.50.450">
    <property type="match status" value="1"/>
</dbReference>
<reference evidence="2 3" key="1">
    <citation type="submission" date="2019-04" db="EMBL/GenBank/DDBJ databases">
        <title>Genome analysis of Streptococcus suis strain WUSS327.</title>
        <authorList>
            <person name="Chen H."/>
            <person name="Gao X."/>
            <person name="Wu Z."/>
        </authorList>
    </citation>
    <scope>NUCLEOTIDE SEQUENCE [LARGE SCALE GENOMIC DNA]</scope>
    <source>
        <strain evidence="2 3">WUSS327</strain>
    </source>
</reference>
<organism evidence="2 3">
    <name type="scientific">Streptococcus suis</name>
    <dbReference type="NCBI Taxonomy" id="1307"/>
    <lineage>
        <taxon>Bacteria</taxon>
        <taxon>Bacillati</taxon>
        <taxon>Bacillota</taxon>
        <taxon>Bacilli</taxon>
        <taxon>Lactobacillales</taxon>
        <taxon>Streptococcaceae</taxon>
        <taxon>Streptococcus</taxon>
    </lineage>
</organism>
<dbReference type="Proteomes" id="UP000309259">
    <property type="component" value="Unassembled WGS sequence"/>
</dbReference>
<keyword evidence="1" id="KW-0175">Coiled coil</keyword>
<feature type="coiled-coil region" evidence="1">
    <location>
        <begin position="156"/>
        <end position="183"/>
    </location>
</feature>
<comment type="caution">
    <text evidence="2">The sequence shown here is derived from an EMBL/GenBank/DDBJ whole genome shotgun (WGS) entry which is preliminary data.</text>
</comment>